<sequence>MGNPRAGSRDGPYGDGMTTLHGERVTLRPAGPEDVDGLAAIRATPEVRVRWQGEDLAAEIKDDLADPDLELLAIEHEGRVVGAIQWHEETDAMYRHAGMDLYLDPGVHGRGLGTDAVRTLSRHLIHELGHHRLVIDPAADNTAAIACYAKVGFQPVGVMRRYELGPDGSWHDGLLMDLLPEDLR</sequence>
<comment type="caution">
    <text evidence="5">The sequence shown here is derived from an EMBL/GenBank/DDBJ whole genome shotgun (WGS) entry which is preliminary data.</text>
</comment>
<accession>A0A8J3KR45</accession>
<dbReference type="PANTHER" id="PTHR43792">
    <property type="entry name" value="GNAT FAMILY, PUTATIVE (AFU_ORTHOLOGUE AFUA_3G00765)-RELATED-RELATED"/>
    <property type="match status" value="1"/>
</dbReference>
<keyword evidence="6" id="KW-1185">Reference proteome</keyword>
<dbReference type="Proteomes" id="UP000630887">
    <property type="component" value="Unassembled WGS sequence"/>
</dbReference>
<dbReference type="Gene3D" id="3.40.630.30">
    <property type="match status" value="1"/>
</dbReference>
<proteinExistence type="inferred from homology"/>
<feature type="domain" description="N-acetyltransferase" evidence="4">
    <location>
        <begin position="25"/>
        <end position="181"/>
    </location>
</feature>
<dbReference type="Pfam" id="PF13302">
    <property type="entry name" value="Acetyltransf_3"/>
    <property type="match status" value="1"/>
</dbReference>
<evidence type="ECO:0000259" key="4">
    <source>
        <dbReference type="PROSITE" id="PS51186"/>
    </source>
</evidence>
<dbReference type="PANTHER" id="PTHR43792:SF8">
    <property type="entry name" value="[RIBOSOMAL PROTEIN US5]-ALANINE N-ACETYLTRANSFERASE"/>
    <property type="match status" value="1"/>
</dbReference>
<dbReference type="InterPro" id="IPR016181">
    <property type="entry name" value="Acyl_CoA_acyltransferase"/>
</dbReference>
<dbReference type="AlphaFoldDB" id="A0A8J3KR45"/>
<evidence type="ECO:0000256" key="1">
    <source>
        <dbReference type="ARBA" id="ARBA00022679"/>
    </source>
</evidence>
<dbReference type="CDD" id="cd04301">
    <property type="entry name" value="NAT_SF"/>
    <property type="match status" value="1"/>
</dbReference>
<evidence type="ECO:0000313" key="5">
    <source>
        <dbReference type="EMBL" id="GIG07572.1"/>
    </source>
</evidence>
<dbReference type="InterPro" id="IPR000182">
    <property type="entry name" value="GNAT_dom"/>
</dbReference>
<comment type="similarity">
    <text evidence="3">Belongs to the acetyltransferase family. RimJ subfamily.</text>
</comment>
<protein>
    <submittedName>
        <fullName evidence="5">GNAT family N-acetyltransferase</fullName>
    </submittedName>
</protein>
<dbReference type="GO" id="GO:0016747">
    <property type="term" value="F:acyltransferase activity, transferring groups other than amino-acyl groups"/>
    <property type="evidence" value="ECO:0007669"/>
    <property type="project" value="InterPro"/>
</dbReference>
<keyword evidence="1" id="KW-0808">Transferase</keyword>
<reference evidence="5 6" key="1">
    <citation type="submission" date="2021-01" db="EMBL/GenBank/DDBJ databases">
        <title>Whole genome shotgun sequence of Catellatospora coxensis NBRC 107359.</title>
        <authorList>
            <person name="Komaki H."/>
            <person name="Tamura T."/>
        </authorList>
    </citation>
    <scope>NUCLEOTIDE SEQUENCE [LARGE SCALE GENOMIC DNA]</scope>
    <source>
        <strain evidence="5 6">NBRC 107359</strain>
    </source>
</reference>
<dbReference type="EMBL" id="BONI01000036">
    <property type="protein sequence ID" value="GIG07572.1"/>
    <property type="molecule type" value="Genomic_DNA"/>
</dbReference>
<evidence type="ECO:0000256" key="2">
    <source>
        <dbReference type="ARBA" id="ARBA00023315"/>
    </source>
</evidence>
<dbReference type="SUPFAM" id="SSF55729">
    <property type="entry name" value="Acyl-CoA N-acyltransferases (Nat)"/>
    <property type="match status" value="1"/>
</dbReference>
<organism evidence="5 6">
    <name type="scientific">Catellatospora coxensis</name>
    <dbReference type="NCBI Taxonomy" id="310354"/>
    <lineage>
        <taxon>Bacteria</taxon>
        <taxon>Bacillati</taxon>
        <taxon>Actinomycetota</taxon>
        <taxon>Actinomycetes</taxon>
        <taxon>Micromonosporales</taxon>
        <taxon>Micromonosporaceae</taxon>
        <taxon>Catellatospora</taxon>
    </lineage>
</organism>
<dbReference type="InterPro" id="IPR051531">
    <property type="entry name" value="N-acetyltransferase"/>
</dbReference>
<keyword evidence="2" id="KW-0012">Acyltransferase</keyword>
<dbReference type="PROSITE" id="PS51186">
    <property type="entry name" value="GNAT"/>
    <property type="match status" value="1"/>
</dbReference>
<evidence type="ECO:0000256" key="3">
    <source>
        <dbReference type="ARBA" id="ARBA00038502"/>
    </source>
</evidence>
<name>A0A8J3KR45_9ACTN</name>
<gene>
    <name evidence="5" type="ORF">Cco03nite_42720</name>
</gene>
<evidence type="ECO:0000313" key="6">
    <source>
        <dbReference type="Proteomes" id="UP000630887"/>
    </source>
</evidence>